<keyword evidence="1" id="KW-0175">Coiled coil</keyword>
<feature type="coiled-coil region" evidence="1">
    <location>
        <begin position="412"/>
        <end position="485"/>
    </location>
</feature>
<evidence type="ECO:0000256" key="1">
    <source>
        <dbReference type="SAM" id="Coils"/>
    </source>
</evidence>
<proteinExistence type="predicted"/>
<accession>A0A9W4R4J9</accession>
<dbReference type="EMBL" id="CAMAPC010000026">
    <property type="protein sequence ID" value="CAH9066839.1"/>
    <property type="molecule type" value="Genomic_DNA"/>
</dbReference>
<keyword evidence="3" id="KW-1185">Reference proteome</keyword>
<sequence length="1254" mass="138908">MTNITNTPAPLWNGPRFEVPVSIEALMIGEPNRFDGNGNNVLWADIAVNYKDVRKGGDGGFPAPFARRSEAPGTGVHLHWTLPKSLRSGLQLPSSDVIFPSVPDRWLILRSLVDESGETIEHTAWILESNFVGSLSDGGTNAFPEDGLDSEVTYLGKRFDFPGWQESGNKGISLKAIAPGDLGFAAVYDNVTNVFAFFDDMQGAATGKYSYSVVGWYADSTQDILYNQITDEGKETPWQTQEQWSELMQVLGWKTYNLDTAKSDWEAWKTSHHITGSTPFPEQVVLPAQSLYHGLIFNVDWQGPGQSYDTGVPTGHPTIAIGNSPVESIAAWLADTMNQPESERLLNALNLDYIYDFTSNHVRFEEKMHNNEFFGLSAGKLWQVSNKHDQSSGSGDMSVLLSRENTDALTVLNDAQRELNSVQQHKASAETELFACGWKINRVSPFDSALLEQVQDAIDALMATIKSNEKQITALQDKIKKQYDDLDSNLANDLFLEQIEAPRFYQASDPVLMIANAASNRKLSGAGSADNGATLIGRFTGQNMTSLTVTAQLQQGSKTVVFDQAMLAKYVSFPTTVGLPKEMQDLWTESLLVNTNNATLLAIWFFKDLDIVPSSGQVPKLAESIKEQQSKIWNASVHAAFDQVAMTALAKFNGVVPEKTSVQEWEPPWSPLYFDWEVQWYPGAENSDDVLEHWSYGEIDFEWPAKQAINTANHISLQGRTLMNAQVINGLYDKLTKFVGNSSEFNQLPINQQNELKEMIESIKDYDVLTQSLGGFANQMILRNPTLINPLYSKTNQSLNKQLAEINQMTDGQQHWLPMVDTVTDNLPFSPFRSGHFIFKRFWVIDSFGRYLSAGDAGALTPIRAETVATPGGEGNKNYVQITPRWNQPARLNFNLLDANNDNVISNSSELTSPICGWVLSNHLDDALMVYNANGDLLGQVQAVTRDNDTGLRWDPVPGKNFPYGQPPQIENEHLRDLINALLAKGANDAGVLHQLLSVIDATLWQTDGLGKRQHSNLSVLVGYPLAVVRAKTSVGLMGSPAYDQNWSQTGKHNDDELLKVKFPVRVGDSGIKQNGVMGYFADNHYEQFNAVYGYQAGHNSVRMQMKGAQLEASLSASNYLNTEPLLHLPPDGSTDSPTEVLLTLLVDPRGEIPIASAATPLKEIFLAPGPVARAMENIVITFRTGPILVEPEQIRMPLPGQVEGKWSWIHRTGVTLWQEQDKIWTQQDTASFNDNPPILQQGWLKLGSALTKS</sequence>
<dbReference type="Proteomes" id="UP001152467">
    <property type="component" value="Unassembled WGS sequence"/>
</dbReference>
<comment type="caution">
    <text evidence="2">The sequence shown here is derived from an EMBL/GenBank/DDBJ whole genome shotgun (WGS) entry which is preliminary data.</text>
</comment>
<gene>
    <name evidence="2" type="ORF">PSECIP111854_03969</name>
</gene>
<name>A0A9W4R4J9_9GAMM</name>
<dbReference type="AlphaFoldDB" id="A0A9W4R4J9"/>
<dbReference type="RefSeq" id="WP_261627124.1">
    <property type="nucleotide sequence ID" value="NZ_CAMAPC010000026.1"/>
</dbReference>
<evidence type="ECO:0000313" key="2">
    <source>
        <dbReference type="EMBL" id="CAH9066839.1"/>
    </source>
</evidence>
<reference evidence="2" key="1">
    <citation type="submission" date="2022-07" db="EMBL/GenBank/DDBJ databases">
        <authorList>
            <person name="Criscuolo A."/>
        </authorList>
    </citation>
    <scope>NUCLEOTIDE SEQUENCE</scope>
    <source>
        <strain evidence="2">CIP111854</strain>
    </source>
</reference>
<protein>
    <submittedName>
        <fullName evidence="2">Uncharacterized protein</fullName>
    </submittedName>
</protein>
<evidence type="ECO:0000313" key="3">
    <source>
        <dbReference type="Proteomes" id="UP001152467"/>
    </source>
</evidence>
<organism evidence="2 3">
    <name type="scientific">Pseudoalteromonas holothuriae</name>
    <dbReference type="NCBI Taxonomy" id="2963714"/>
    <lineage>
        <taxon>Bacteria</taxon>
        <taxon>Pseudomonadati</taxon>
        <taxon>Pseudomonadota</taxon>
        <taxon>Gammaproteobacteria</taxon>
        <taxon>Alteromonadales</taxon>
        <taxon>Pseudoalteromonadaceae</taxon>
        <taxon>Pseudoalteromonas</taxon>
    </lineage>
</organism>